<dbReference type="Pfam" id="PF02687">
    <property type="entry name" value="FtsX"/>
    <property type="match status" value="1"/>
</dbReference>
<dbReference type="PANTHER" id="PTHR30572:SF4">
    <property type="entry name" value="ABC TRANSPORTER PERMEASE YTRF"/>
    <property type="match status" value="1"/>
</dbReference>
<evidence type="ECO:0000313" key="11">
    <source>
        <dbReference type="Proteomes" id="UP000186309"/>
    </source>
</evidence>
<accession>A0A1U7CLB1</accession>
<dbReference type="Proteomes" id="UP000186309">
    <property type="component" value="Chromosome"/>
</dbReference>
<dbReference type="STRING" id="1387353.BSF38_01142"/>
<evidence type="ECO:0000259" key="9">
    <source>
        <dbReference type="Pfam" id="PF12704"/>
    </source>
</evidence>
<feature type="domain" description="ABC3 transporter permease C-terminal" evidence="8">
    <location>
        <begin position="326"/>
        <end position="436"/>
    </location>
</feature>
<keyword evidence="2" id="KW-1003">Cell membrane</keyword>
<comment type="subcellular location">
    <subcellularLocation>
        <location evidence="1">Cell membrane</location>
        <topology evidence="1">Multi-pass membrane protein</topology>
    </subcellularLocation>
</comment>
<dbReference type="PANTHER" id="PTHR30572">
    <property type="entry name" value="MEMBRANE COMPONENT OF TRANSPORTER-RELATED"/>
    <property type="match status" value="1"/>
</dbReference>
<sequence length="446" mass="48722">MARSPPTPHRPPPSRRVPDVHRLTNTIALALRNLTLHKLRVLLTILGLIFGVSSVIAMLAIAEGASAEAQRQIADLGATNVIVQSKKPADDKNPSKQNNNDSFIFQYGLTYKDFDRIIETIPTVVGATPIREFRQNLRHLDHEIEGRVVGVSPEYIKLTNQHLAQGRFITDADLFYLANVVVIGDDVATLLFPYGDPLDKSIRIGENHFYRIIGVTKNRAPSAGTGSSLAAQDFNKDVYIPRTTDRARFGEILSTVKQGSYTAEKIEISQVTVAVESMEEVKRTAEAIESMLNQFHPKKDFAITVPLELLEKAEATKRIFNLVLGSIASISLLVGGIGIMNIMLATVSERTREIGIRRALGAKRRDIIQQFLIETTVMSGSGGLIGVALGLAVPPLVARFSGIPVVVNFWSPVVAFLIAVGTGVVFGVYPARRAAMLDPVEALRSE</sequence>
<dbReference type="GO" id="GO:0016787">
    <property type="term" value="F:hydrolase activity"/>
    <property type="evidence" value="ECO:0007669"/>
    <property type="project" value="UniProtKB-KW"/>
</dbReference>
<feature type="domain" description="MacB-like periplasmic core" evidence="9">
    <location>
        <begin position="42"/>
        <end position="290"/>
    </location>
</feature>
<dbReference type="GO" id="GO:0005524">
    <property type="term" value="F:ATP binding"/>
    <property type="evidence" value="ECO:0007669"/>
    <property type="project" value="UniProtKB-KW"/>
</dbReference>
<gene>
    <name evidence="10" type="primary">macB_1</name>
    <name evidence="10" type="ORF">BSF38_01142</name>
</gene>
<feature type="transmembrane region" description="Helical" evidence="7">
    <location>
        <begin position="41"/>
        <end position="62"/>
    </location>
</feature>
<evidence type="ECO:0000256" key="4">
    <source>
        <dbReference type="ARBA" id="ARBA00022989"/>
    </source>
</evidence>
<evidence type="ECO:0000256" key="2">
    <source>
        <dbReference type="ARBA" id="ARBA00022475"/>
    </source>
</evidence>
<dbReference type="KEGG" id="pbor:BSF38_01142"/>
<keyword evidence="10" id="KW-0067">ATP-binding</keyword>
<comment type="similarity">
    <text evidence="6">Belongs to the ABC-4 integral membrane protein family.</text>
</comment>
<evidence type="ECO:0000256" key="5">
    <source>
        <dbReference type="ARBA" id="ARBA00023136"/>
    </source>
</evidence>
<dbReference type="InterPro" id="IPR025857">
    <property type="entry name" value="MacB_PCD"/>
</dbReference>
<keyword evidence="10" id="KW-0378">Hydrolase</keyword>
<evidence type="ECO:0000256" key="7">
    <source>
        <dbReference type="SAM" id="Phobius"/>
    </source>
</evidence>
<reference evidence="11" key="1">
    <citation type="submission" date="2016-12" db="EMBL/GenBank/DDBJ databases">
        <title>Comparative genomics of four Isosphaeraceae planctomycetes: a common pool of plasmids and glycoside hydrolase genes.</title>
        <authorList>
            <person name="Ivanova A."/>
        </authorList>
    </citation>
    <scope>NUCLEOTIDE SEQUENCE [LARGE SCALE GENOMIC DNA]</scope>
    <source>
        <strain evidence="11">PX4</strain>
    </source>
</reference>
<dbReference type="EMBL" id="CP019082">
    <property type="protein sequence ID" value="APW59711.1"/>
    <property type="molecule type" value="Genomic_DNA"/>
</dbReference>
<dbReference type="AlphaFoldDB" id="A0A1U7CLB1"/>
<evidence type="ECO:0000256" key="1">
    <source>
        <dbReference type="ARBA" id="ARBA00004651"/>
    </source>
</evidence>
<feature type="transmembrane region" description="Helical" evidence="7">
    <location>
        <begin position="319"/>
        <end position="346"/>
    </location>
</feature>
<proteinExistence type="inferred from homology"/>
<organism evidence="10 11">
    <name type="scientific">Paludisphaera borealis</name>
    <dbReference type="NCBI Taxonomy" id="1387353"/>
    <lineage>
        <taxon>Bacteria</taxon>
        <taxon>Pseudomonadati</taxon>
        <taxon>Planctomycetota</taxon>
        <taxon>Planctomycetia</taxon>
        <taxon>Isosphaerales</taxon>
        <taxon>Isosphaeraceae</taxon>
        <taxon>Paludisphaera</taxon>
    </lineage>
</organism>
<dbReference type="GO" id="GO:0005886">
    <property type="term" value="C:plasma membrane"/>
    <property type="evidence" value="ECO:0007669"/>
    <property type="project" value="UniProtKB-SubCell"/>
</dbReference>
<evidence type="ECO:0000313" key="10">
    <source>
        <dbReference type="EMBL" id="APW59711.1"/>
    </source>
</evidence>
<keyword evidence="10" id="KW-0547">Nucleotide-binding</keyword>
<dbReference type="Pfam" id="PF12704">
    <property type="entry name" value="MacB_PCD"/>
    <property type="match status" value="1"/>
</dbReference>
<keyword evidence="11" id="KW-1185">Reference proteome</keyword>
<dbReference type="InterPro" id="IPR003838">
    <property type="entry name" value="ABC3_permease_C"/>
</dbReference>
<keyword evidence="4 7" id="KW-1133">Transmembrane helix</keyword>
<evidence type="ECO:0000256" key="6">
    <source>
        <dbReference type="ARBA" id="ARBA00038076"/>
    </source>
</evidence>
<dbReference type="GO" id="GO:0022857">
    <property type="term" value="F:transmembrane transporter activity"/>
    <property type="evidence" value="ECO:0007669"/>
    <property type="project" value="TreeGrafter"/>
</dbReference>
<keyword evidence="3 7" id="KW-0812">Transmembrane</keyword>
<name>A0A1U7CLB1_9BACT</name>
<protein>
    <submittedName>
        <fullName evidence="10">Macrolide export ATP-binding/permease protein MacB</fullName>
        <ecNumber evidence="10">3.6.3.-</ecNumber>
    </submittedName>
</protein>
<evidence type="ECO:0000256" key="3">
    <source>
        <dbReference type="ARBA" id="ARBA00022692"/>
    </source>
</evidence>
<evidence type="ECO:0000259" key="8">
    <source>
        <dbReference type="Pfam" id="PF02687"/>
    </source>
</evidence>
<feature type="transmembrane region" description="Helical" evidence="7">
    <location>
        <begin position="367"/>
        <end position="389"/>
    </location>
</feature>
<dbReference type="EC" id="3.6.3.-" evidence="10"/>
<keyword evidence="5 7" id="KW-0472">Membrane</keyword>
<dbReference type="InterPro" id="IPR050250">
    <property type="entry name" value="Macrolide_Exporter_MacB"/>
</dbReference>
<feature type="transmembrane region" description="Helical" evidence="7">
    <location>
        <begin position="409"/>
        <end position="429"/>
    </location>
</feature>